<dbReference type="PROSITE" id="PS00455">
    <property type="entry name" value="AMP_BINDING"/>
    <property type="match status" value="1"/>
</dbReference>
<comment type="caution">
    <text evidence="4">The sequence shown here is derived from an EMBL/GenBank/DDBJ whole genome shotgun (WGS) entry which is preliminary data.</text>
</comment>
<dbReference type="InterPro" id="IPR044894">
    <property type="entry name" value="TubC_N_sf"/>
</dbReference>
<dbReference type="Pfam" id="PF00668">
    <property type="entry name" value="Condensation"/>
    <property type="match status" value="2"/>
</dbReference>
<dbReference type="PANTHER" id="PTHR45527">
    <property type="entry name" value="NONRIBOSOMAL PEPTIDE SYNTHETASE"/>
    <property type="match status" value="1"/>
</dbReference>
<dbReference type="GO" id="GO:0031177">
    <property type="term" value="F:phosphopantetheine binding"/>
    <property type="evidence" value="ECO:0007669"/>
    <property type="project" value="TreeGrafter"/>
</dbReference>
<dbReference type="InterPro" id="IPR045851">
    <property type="entry name" value="AMP-bd_C_sf"/>
</dbReference>
<dbReference type="Gene3D" id="3.40.50.12780">
    <property type="entry name" value="N-terminal domain of ligase-like"/>
    <property type="match status" value="1"/>
</dbReference>
<dbReference type="NCBIfam" id="NF003417">
    <property type="entry name" value="PRK04813.1"/>
    <property type="match status" value="2"/>
</dbReference>
<dbReference type="Pfam" id="PF00550">
    <property type="entry name" value="PP-binding"/>
    <property type="match status" value="2"/>
</dbReference>
<dbReference type="GO" id="GO:0044550">
    <property type="term" value="P:secondary metabolite biosynthetic process"/>
    <property type="evidence" value="ECO:0007669"/>
    <property type="project" value="UniProtKB-ARBA"/>
</dbReference>
<dbReference type="Gene3D" id="3.30.559.10">
    <property type="entry name" value="Chloramphenicol acetyltransferase-like domain"/>
    <property type="match status" value="2"/>
</dbReference>
<dbReference type="CDD" id="cd05930">
    <property type="entry name" value="A_NRPS"/>
    <property type="match status" value="2"/>
</dbReference>
<keyword evidence="5" id="KW-1185">Reference proteome</keyword>
<dbReference type="RefSeq" id="WP_081202143.1">
    <property type="nucleotide sequence ID" value="NZ_FOCZ01000021.1"/>
</dbReference>
<accession>A0A1V9EIF7</accession>
<dbReference type="InterPro" id="IPR025110">
    <property type="entry name" value="AMP-bd_C"/>
</dbReference>
<dbReference type="InterPro" id="IPR010071">
    <property type="entry name" value="AA_adenyl_dom"/>
</dbReference>
<dbReference type="Gene3D" id="3.30.559.30">
    <property type="entry name" value="Nonribosomal peptide synthetase, condensation domain"/>
    <property type="match status" value="2"/>
</dbReference>
<dbReference type="FunFam" id="3.30.300.30:FF:000010">
    <property type="entry name" value="Enterobactin synthetase component F"/>
    <property type="match status" value="2"/>
</dbReference>
<dbReference type="OrthoDB" id="4317020at2"/>
<dbReference type="CDD" id="cd19531">
    <property type="entry name" value="LCL_NRPS-like"/>
    <property type="match status" value="1"/>
</dbReference>
<dbReference type="Proteomes" id="UP000192610">
    <property type="component" value="Unassembled WGS sequence"/>
</dbReference>
<dbReference type="FunFam" id="3.40.50.980:FF:000001">
    <property type="entry name" value="Non-ribosomal peptide synthetase"/>
    <property type="match status" value="2"/>
</dbReference>
<feature type="domain" description="Carrier" evidence="3">
    <location>
        <begin position="2120"/>
        <end position="2195"/>
    </location>
</feature>
<dbReference type="Gene3D" id="1.10.10.1830">
    <property type="entry name" value="Non-ribosomal peptide synthase, adenylation domain"/>
    <property type="match status" value="1"/>
</dbReference>
<dbReference type="Pfam" id="PF13193">
    <property type="entry name" value="AMP-binding_C"/>
    <property type="match status" value="2"/>
</dbReference>
<dbReference type="SUPFAM" id="SSF56801">
    <property type="entry name" value="Acetyl-CoA synthetase-like"/>
    <property type="match status" value="2"/>
</dbReference>
<dbReference type="GO" id="GO:0005737">
    <property type="term" value="C:cytoplasm"/>
    <property type="evidence" value="ECO:0007669"/>
    <property type="project" value="TreeGrafter"/>
</dbReference>
<dbReference type="EMBL" id="LVXG01000027">
    <property type="protein sequence ID" value="OQP45852.1"/>
    <property type="molecule type" value="Genomic_DNA"/>
</dbReference>
<dbReference type="Gene3D" id="3.40.50.980">
    <property type="match status" value="2"/>
</dbReference>
<evidence type="ECO:0000256" key="2">
    <source>
        <dbReference type="ARBA" id="ARBA00022553"/>
    </source>
</evidence>
<dbReference type="PANTHER" id="PTHR45527:SF1">
    <property type="entry name" value="FATTY ACID SYNTHASE"/>
    <property type="match status" value="1"/>
</dbReference>
<dbReference type="Gene3D" id="1.10.1200.10">
    <property type="entry name" value="ACP-like"/>
    <property type="match status" value="2"/>
</dbReference>
<sequence>MKELLRQIRDNNILLEVVDGKLQVFAGDSEIHPGLLSAIKEQKAELLQFLADNDQAGFEKGYTTNIPLVPVQENYPLSSAQYRLWLANQLPGASVAYHMVKSYVLEGNVNEESFVIAFDQLIARHESLRTIFRENEEGAIRQWILPLKQTGFQLSCHDLRYDAQREEVLKREVQEQWTTPFDLATGPLIRGSLFRTDNTTWVFSYVMHHLVSDGWSMEVMLKELMQLYSACCSGQQPSLAPLRIQYKDYTAWQQSQLTGAAFDRHRSYWLEQFSGELPVLDLPIDNPRAAVRNYKGSVVRTAFNDELVKGLKGLVTDQGVSFFMGLLSGVYTFLYRYTGQDDIIVGSPIAGREHVDLEDQIGLYVNTLALRNRFSGSDTFKALLNKVSRVLLDAYEHQAYPFDELVVELNAATDRSRNALFDVMVVFQPGGINKAADDRENIRVTRYEGVENQTSKFDLSFVFIESEEQLFLETEYNSNLFNQSTIVQFVTHLQQLITAAIEHPATPVMQLEYLTNEERRQLLERFNNTTVDFSADTTLIKLFEEQVNKTPDKIAVVFETTTLTYRELNDRCNRLGNFLRVNYHIQPNDLVGIKLNRSEWLMVAILGVLKAGGAYVPIDPSYPRERVDFLVTDSRCKVVIDEEELALFTATQNDYSGDNGEGINKPTDLAYVLYTSGSTGQPKGCMLAHRGVINRIEWMWNQFGFETSDVILQKTTFTFDVSVWEIFMPLCLGAQMVVCPQDDNRYPERILSLIEKYQITCLHFVPGLLQAFINSLFDRSDIHSSLQSLRQVITSGEALLPQTVKAWYEKTATPIYNLYGPTEASIDVTYYVTAATDTVIPIGRPIWNTQMYITDSAGRLLPVGVAGEICIGGVGLAKGYLNRPELTSEKFVNNPFINAAKIYRTGDLGRWLPDGNIEFIGRVDNQVKIRGYRIELAEIESVLQKHPAVDGAVVITRSSVEGGKELIAYIVLREDLDGDELRSYLMSVLPAYMVPAYFVRLADLPLTFSGKVNRKKLPDPDGLAIAARTEYVAPRNDMEEKVAALVEAVTGRKRPGMKDNFFALGGDSIKIITFTVAVRKQLQVQVSVKNLYETGILEDWAAYISAEKNNHNKNGVYSDWAIGLEEIARIRLAVEEEDQLKNRLPAVYDDLYPLVQIEQGMIYSSLLNPVDPVYYDQYSFIIRLKDPEQFKDRLQQLVNRHSILRTKYYINSFSHPVKVVVPEIDLPFTFNDLSGLPDSEQKNRLKEYIGEDLNIRLTFDGELLWRVNLFRLADDTYFITYSVHHALLDGWSMAVFKTEIMNADSGTLPLLPYSYKDYCAICLGRKRVKGIEDYWKNLLQGYTRNKLPFNYKGVRISEAGGMRKVNTTIDEQLLKDLTRLAAYYQLSFKAICVAAHICLLHIVCAEDDIVTGIVTHERPEIEGGESMLGCFLTTIPIRVRFDQQVDVLSLLQQVNNYLSGVKPYEIHLSEIAAMIGEKTSFGNPVFDTLLNYTDFHTFSKISGNDFINILEAGSHDPELELSNEMTNTLFDVEVSKTLDRFTARIKYAPGYFNEEDVRYALNIYVRILETFAKDIHTPLASLNILTAQERQEILVNFNATQAPYAVELTLDKLFEIQVAKTPDAIALRQDGISFSYKVLNERANQLAACLLANGVKAGDNIGLYVSRSFDMIIGMYGILKTGAAYVPIDPEYPADRQEYIARNSGVTIIVIDAASLAGNKVEGMQLVRIDEIALSTFSKENPGIIHDSYELAYTIYTSGSTGKPKGVMIEHHSAVNLVEWVNDTFRISANDRLLFITSMCFDLSVYDVFGMLAAGGTVVIARNEEVQQVDTLKKLLKEERITFWDSVPTTMNYLIGELEAAKDDFVQHDLRLVFLSGDWIPVHLPDRIRPYFPSAELISLGGATEATVWSNYYPINEVHQSWSSIPYGKPIKNNTFYILDDNLQPVPKGVAGELYIGGVGVARGYANDPEKTAAAFKPDPFGDRPGGIMYKTGDLGRLLPDGNMEFLGRKDNQVKIRGFRVELGEIESVLQKHENIKGAIVDIYNDAAGMNQLCAYLLADELPAINEIKEYLKGRLPAYMIPGHFMVLGSFPLNSNGKIDRKALPRPSASENDALLPAIPPATSTQVQVEKIWRSILNTGSISIRDDLFELGANSLSVGAFVNRVQREMNLTLNIRNVFVEPTIEAISNEIDKIKWASGDLYTTEDISDTENFLI</sequence>
<proteinExistence type="predicted"/>
<dbReference type="PROSITE" id="PS50075">
    <property type="entry name" value="CARRIER"/>
    <property type="match status" value="2"/>
</dbReference>
<name>A0A1V9EIF7_9BACT</name>
<dbReference type="InterPro" id="IPR042099">
    <property type="entry name" value="ANL_N_sf"/>
</dbReference>
<dbReference type="Gene3D" id="2.30.38.10">
    <property type="entry name" value="Luciferase, Domain 3"/>
    <property type="match status" value="1"/>
</dbReference>
<dbReference type="SUPFAM" id="SSF47336">
    <property type="entry name" value="ACP-like"/>
    <property type="match status" value="2"/>
</dbReference>
<dbReference type="InterPro" id="IPR023213">
    <property type="entry name" value="CAT-like_dom_sf"/>
</dbReference>
<dbReference type="InterPro" id="IPR009081">
    <property type="entry name" value="PP-bd_ACP"/>
</dbReference>
<dbReference type="InterPro" id="IPR001242">
    <property type="entry name" value="Condensation_dom"/>
</dbReference>
<dbReference type="SUPFAM" id="SSF52777">
    <property type="entry name" value="CoA-dependent acyltransferases"/>
    <property type="match status" value="4"/>
</dbReference>
<evidence type="ECO:0000259" key="3">
    <source>
        <dbReference type="PROSITE" id="PS50075"/>
    </source>
</evidence>
<evidence type="ECO:0000313" key="4">
    <source>
        <dbReference type="EMBL" id="OQP45852.1"/>
    </source>
</evidence>
<gene>
    <name evidence="4" type="ORF">A4H97_31915</name>
</gene>
<dbReference type="Gene3D" id="3.30.300.30">
    <property type="match status" value="2"/>
</dbReference>
<dbReference type="InterPro" id="IPR036736">
    <property type="entry name" value="ACP-like_sf"/>
</dbReference>
<dbReference type="FunFam" id="3.40.50.12780:FF:000012">
    <property type="entry name" value="Non-ribosomal peptide synthetase"/>
    <property type="match status" value="2"/>
</dbReference>
<reference evidence="5" key="1">
    <citation type="submission" date="2016-04" db="EMBL/GenBank/DDBJ databases">
        <authorList>
            <person name="Chen L."/>
            <person name="Zhuang W."/>
            <person name="Wang G."/>
        </authorList>
    </citation>
    <scope>NUCLEOTIDE SEQUENCE [LARGE SCALE GENOMIC DNA]</scope>
    <source>
        <strain evidence="5">17621</strain>
    </source>
</reference>
<dbReference type="NCBIfam" id="TIGR01733">
    <property type="entry name" value="AA-adenyl-dom"/>
    <property type="match status" value="2"/>
</dbReference>
<dbReference type="GO" id="GO:0043041">
    <property type="term" value="P:amino acid activation for nonribosomal peptide biosynthetic process"/>
    <property type="evidence" value="ECO:0007669"/>
    <property type="project" value="TreeGrafter"/>
</dbReference>
<dbReference type="Pfam" id="PF00501">
    <property type="entry name" value="AMP-binding"/>
    <property type="match status" value="2"/>
</dbReference>
<evidence type="ECO:0000256" key="1">
    <source>
        <dbReference type="ARBA" id="ARBA00022450"/>
    </source>
</evidence>
<dbReference type="InterPro" id="IPR000873">
    <property type="entry name" value="AMP-dep_synth/lig_dom"/>
</dbReference>
<evidence type="ECO:0000313" key="5">
    <source>
        <dbReference type="Proteomes" id="UP000192610"/>
    </source>
</evidence>
<dbReference type="InterPro" id="IPR020845">
    <property type="entry name" value="AMP-binding_CS"/>
</dbReference>
<keyword evidence="2" id="KW-0597">Phosphoprotein</keyword>
<keyword evidence="1" id="KW-0596">Phosphopantetheine</keyword>
<dbReference type="GO" id="GO:0003824">
    <property type="term" value="F:catalytic activity"/>
    <property type="evidence" value="ECO:0007669"/>
    <property type="project" value="InterPro"/>
</dbReference>
<dbReference type="FunFam" id="2.30.38.10:FF:000001">
    <property type="entry name" value="Non-ribosomal peptide synthetase PvdI"/>
    <property type="match status" value="2"/>
</dbReference>
<feature type="domain" description="Carrier" evidence="3">
    <location>
        <begin position="1033"/>
        <end position="1108"/>
    </location>
</feature>
<dbReference type="STRING" id="354355.SAMN05660816_06466"/>
<organism evidence="4 5">
    <name type="scientific">Niastella yeongjuensis</name>
    <dbReference type="NCBI Taxonomy" id="354355"/>
    <lineage>
        <taxon>Bacteria</taxon>
        <taxon>Pseudomonadati</taxon>
        <taxon>Bacteroidota</taxon>
        <taxon>Chitinophagia</taxon>
        <taxon>Chitinophagales</taxon>
        <taxon>Chitinophagaceae</taxon>
        <taxon>Niastella</taxon>
    </lineage>
</organism>
<protein>
    <recommendedName>
        <fullName evidence="3">Carrier domain-containing protein</fullName>
    </recommendedName>
</protein>